<gene>
    <name evidence="1" type="ORF">C1SCF055_LOCUS34409</name>
</gene>
<keyword evidence="3" id="KW-1185">Reference proteome</keyword>
<reference evidence="1" key="1">
    <citation type="submission" date="2022-10" db="EMBL/GenBank/DDBJ databases">
        <authorList>
            <person name="Chen Y."/>
            <person name="Dougan E. K."/>
            <person name="Chan C."/>
            <person name="Rhodes N."/>
            <person name="Thang M."/>
        </authorList>
    </citation>
    <scope>NUCLEOTIDE SEQUENCE</scope>
</reference>
<protein>
    <submittedName>
        <fullName evidence="1">Uncharacterized protein</fullName>
    </submittedName>
</protein>
<comment type="caution">
    <text evidence="1">The sequence shown here is derived from an EMBL/GenBank/DDBJ whole genome shotgun (WGS) entry which is preliminary data.</text>
</comment>
<evidence type="ECO:0000313" key="3">
    <source>
        <dbReference type="Proteomes" id="UP001152797"/>
    </source>
</evidence>
<evidence type="ECO:0000313" key="2">
    <source>
        <dbReference type="EMBL" id="CAL4796340.1"/>
    </source>
</evidence>
<name>A0A9P1GDJ4_9DINO</name>
<sequence>MTRELFHDAAVNGKARFHLIDLWHSVHLGVGKTWVASGVMMLQQLLPDTAVDRRVLLLGADYKDFCRRMKMNAILRKVDLSTFGTTSEPIGAWNKAAITSNFFLYLEDFCERHHEEIQVDERMRIFAAGTKRLNFFWRGVYSNDVLVESSLGASLASALYDFVKAYLWQAHAAYVRGLSHFALFPKLHAIHEVAHEMRRQSKASAWIVNPAAHTCSLDEDFIGRTAAVSRCVSPRAIPLRLLQRYLTHIQIAWSRGYQGEER</sequence>
<evidence type="ECO:0000313" key="1">
    <source>
        <dbReference type="EMBL" id="CAI4009028.1"/>
    </source>
</evidence>
<dbReference type="EMBL" id="CAMXCT010004445">
    <property type="protein sequence ID" value="CAI4009028.1"/>
    <property type="molecule type" value="Genomic_DNA"/>
</dbReference>
<accession>A0A9P1GDJ4</accession>
<dbReference type="Proteomes" id="UP001152797">
    <property type="component" value="Unassembled WGS sequence"/>
</dbReference>
<organism evidence="1">
    <name type="scientific">Cladocopium goreaui</name>
    <dbReference type="NCBI Taxonomy" id="2562237"/>
    <lineage>
        <taxon>Eukaryota</taxon>
        <taxon>Sar</taxon>
        <taxon>Alveolata</taxon>
        <taxon>Dinophyceae</taxon>
        <taxon>Suessiales</taxon>
        <taxon>Symbiodiniaceae</taxon>
        <taxon>Cladocopium</taxon>
    </lineage>
</organism>
<reference evidence="2 3" key="2">
    <citation type="submission" date="2024-05" db="EMBL/GenBank/DDBJ databases">
        <authorList>
            <person name="Chen Y."/>
            <person name="Shah S."/>
            <person name="Dougan E. K."/>
            <person name="Thang M."/>
            <person name="Chan C."/>
        </authorList>
    </citation>
    <scope>NUCLEOTIDE SEQUENCE [LARGE SCALE GENOMIC DNA]</scope>
</reference>
<dbReference type="EMBL" id="CAMXCT030004445">
    <property type="protein sequence ID" value="CAL4796340.1"/>
    <property type="molecule type" value="Genomic_DNA"/>
</dbReference>
<dbReference type="AlphaFoldDB" id="A0A9P1GDJ4"/>
<dbReference type="EMBL" id="CAMXCT020004445">
    <property type="protein sequence ID" value="CAL1162403.1"/>
    <property type="molecule type" value="Genomic_DNA"/>
</dbReference>
<proteinExistence type="predicted"/>
<dbReference type="OrthoDB" id="419369at2759"/>